<name>A0AAV8ZPV7_9CUCU</name>
<comment type="caution">
    <text evidence="1">The sequence shown here is derived from an EMBL/GenBank/DDBJ whole genome shotgun (WGS) entry which is preliminary data.</text>
</comment>
<reference evidence="1" key="1">
    <citation type="journal article" date="2023" name="Insect Mol. Biol.">
        <title>Genome sequencing provides insights into the evolution of gene families encoding plant cell wall-degrading enzymes in longhorned beetles.</title>
        <authorList>
            <person name="Shin N.R."/>
            <person name="Okamura Y."/>
            <person name="Kirsch R."/>
            <person name="Pauchet Y."/>
        </authorList>
    </citation>
    <scope>NUCLEOTIDE SEQUENCE</scope>
    <source>
        <strain evidence="1">RBIC_L_NR</strain>
    </source>
</reference>
<sequence>DQKGFTVKEALQIAYADDLDVQEIFIEPSEANVLTGEESGDEEEGGLLDNLSGQQLLAGAELRVKKSISEELDKSVLDNEGPYTTPGLERITWIKG</sequence>
<dbReference type="Proteomes" id="UP001162156">
    <property type="component" value="Unassembled WGS sequence"/>
</dbReference>
<feature type="non-terminal residue" evidence="1">
    <location>
        <position position="1"/>
    </location>
</feature>
<organism evidence="1 2">
    <name type="scientific">Rhamnusium bicolor</name>
    <dbReference type="NCBI Taxonomy" id="1586634"/>
    <lineage>
        <taxon>Eukaryota</taxon>
        <taxon>Metazoa</taxon>
        <taxon>Ecdysozoa</taxon>
        <taxon>Arthropoda</taxon>
        <taxon>Hexapoda</taxon>
        <taxon>Insecta</taxon>
        <taxon>Pterygota</taxon>
        <taxon>Neoptera</taxon>
        <taxon>Endopterygota</taxon>
        <taxon>Coleoptera</taxon>
        <taxon>Polyphaga</taxon>
        <taxon>Cucujiformia</taxon>
        <taxon>Chrysomeloidea</taxon>
        <taxon>Cerambycidae</taxon>
        <taxon>Lepturinae</taxon>
        <taxon>Rhagiini</taxon>
        <taxon>Rhamnusium</taxon>
    </lineage>
</organism>
<dbReference type="EMBL" id="JANEYF010000769">
    <property type="protein sequence ID" value="KAJ8968049.1"/>
    <property type="molecule type" value="Genomic_DNA"/>
</dbReference>
<gene>
    <name evidence="1" type="ORF">NQ314_002483</name>
</gene>
<evidence type="ECO:0000313" key="2">
    <source>
        <dbReference type="Proteomes" id="UP001162156"/>
    </source>
</evidence>
<protein>
    <submittedName>
        <fullName evidence="1">Uncharacterized protein</fullName>
    </submittedName>
</protein>
<accession>A0AAV8ZPV7</accession>
<keyword evidence="2" id="KW-1185">Reference proteome</keyword>
<evidence type="ECO:0000313" key="1">
    <source>
        <dbReference type="EMBL" id="KAJ8968049.1"/>
    </source>
</evidence>
<dbReference type="AlphaFoldDB" id="A0AAV8ZPV7"/>
<proteinExistence type="predicted"/>